<keyword evidence="3" id="KW-1185">Reference proteome</keyword>
<dbReference type="RefSeq" id="WP_053379884.1">
    <property type="nucleotide sequence ID" value="NZ_CP011801.1"/>
</dbReference>
<proteinExistence type="predicted"/>
<dbReference type="KEGG" id="nmv:NITMOv2_2360"/>
<accession>A0A0K2GCT9</accession>
<keyword evidence="1" id="KW-0812">Transmembrane</keyword>
<feature type="transmembrane region" description="Helical" evidence="1">
    <location>
        <begin position="29"/>
        <end position="47"/>
    </location>
</feature>
<dbReference type="PATRIC" id="fig|42253.5.peg.2325"/>
<name>A0A0K2GCT9_NITMO</name>
<dbReference type="OrthoDB" id="9810085at2"/>
<dbReference type="EMBL" id="CP011801">
    <property type="protein sequence ID" value="ALA58775.1"/>
    <property type="molecule type" value="Genomic_DNA"/>
</dbReference>
<gene>
    <name evidence="2" type="ORF">NITMOv2_2360</name>
</gene>
<dbReference type="STRING" id="42253.NITMOv2_2360"/>
<evidence type="ECO:0000313" key="3">
    <source>
        <dbReference type="Proteomes" id="UP000069205"/>
    </source>
</evidence>
<protein>
    <submittedName>
        <fullName evidence="2">Uncharacterized protein</fullName>
    </submittedName>
</protein>
<keyword evidence="1" id="KW-0472">Membrane</keyword>
<sequence>MASGLKRIGDLDIDQDLAFQRWTWAVQRIAWATMGLLVVAAGLGLFGHGPLSRTVAQDPSIPLTLEYERFGRYQSPLTLRVRLDREAARDDRASLWVSHDFLTQVQLQNITPEPDTQLLSPTGVTYEFRFGAAGSGGQVTLDVEPQVIGALRGRVGLTASQALPFTQWIYP</sequence>
<dbReference type="Proteomes" id="UP000069205">
    <property type="component" value="Chromosome"/>
</dbReference>
<evidence type="ECO:0000313" key="2">
    <source>
        <dbReference type="EMBL" id="ALA58775.1"/>
    </source>
</evidence>
<organism evidence="2 3">
    <name type="scientific">Nitrospira moscoviensis</name>
    <dbReference type="NCBI Taxonomy" id="42253"/>
    <lineage>
        <taxon>Bacteria</taxon>
        <taxon>Pseudomonadati</taxon>
        <taxon>Nitrospirota</taxon>
        <taxon>Nitrospiria</taxon>
        <taxon>Nitrospirales</taxon>
        <taxon>Nitrospiraceae</taxon>
        <taxon>Nitrospira</taxon>
    </lineage>
</organism>
<evidence type="ECO:0000256" key="1">
    <source>
        <dbReference type="SAM" id="Phobius"/>
    </source>
</evidence>
<keyword evidence="1" id="KW-1133">Transmembrane helix</keyword>
<reference evidence="2 3" key="1">
    <citation type="journal article" date="2015" name="Proc. Natl. Acad. Sci. U.S.A.">
        <title>Expanded metabolic versatility of ubiquitous nitrite-oxidizing bacteria from the genus Nitrospira.</title>
        <authorList>
            <person name="Koch H."/>
            <person name="Lucker S."/>
            <person name="Albertsen M."/>
            <person name="Kitzinger K."/>
            <person name="Herbold C."/>
            <person name="Spieck E."/>
            <person name="Nielsen P.H."/>
            <person name="Wagner M."/>
            <person name="Daims H."/>
        </authorList>
    </citation>
    <scope>NUCLEOTIDE SEQUENCE [LARGE SCALE GENOMIC DNA]</scope>
    <source>
        <strain evidence="2 3">NSP M-1</strain>
    </source>
</reference>
<dbReference type="AlphaFoldDB" id="A0A0K2GCT9"/>